<proteinExistence type="predicted"/>
<comment type="catalytic activity">
    <reaction evidence="1">
        <text>ATP + protein L-histidine = ADP + protein N-phospho-L-histidine.</text>
        <dbReference type="EC" id="2.7.13.3"/>
    </reaction>
</comment>
<dbReference type="RefSeq" id="WP_051269714.1">
    <property type="nucleotide sequence ID" value="NZ_LVVZ01000004.1"/>
</dbReference>
<evidence type="ECO:0000256" key="1">
    <source>
        <dbReference type="ARBA" id="ARBA00000085"/>
    </source>
</evidence>
<dbReference type="Pfam" id="PF01627">
    <property type="entry name" value="Hpt"/>
    <property type="match status" value="1"/>
</dbReference>
<keyword evidence="13" id="KW-1185">Reference proteome</keyword>
<dbReference type="AlphaFoldDB" id="A0A1U7JLU0"/>
<dbReference type="SMART" id="SM00387">
    <property type="entry name" value="HATPase_c"/>
    <property type="match status" value="1"/>
</dbReference>
<feature type="modified residue" description="4-aspartylphosphate" evidence="6">
    <location>
        <position position="842"/>
    </location>
</feature>
<dbReference type="SUPFAM" id="SSF52172">
    <property type="entry name" value="CheY-like"/>
    <property type="match status" value="1"/>
</dbReference>
<dbReference type="Gene3D" id="1.20.120.160">
    <property type="entry name" value="HPT domain"/>
    <property type="match status" value="1"/>
</dbReference>
<feature type="modified residue" description="Phosphohistidine" evidence="5">
    <location>
        <position position="1064"/>
    </location>
</feature>
<feature type="domain" description="Response regulatory" evidence="10">
    <location>
        <begin position="793"/>
        <end position="910"/>
    </location>
</feature>
<keyword evidence="8" id="KW-1133">Transmembrane helix</keyword>
<dbReference type="SMART" id="SM00091">
    <property type="entry name" value="PAS"/>
    <property type="match status" value="2"/>
</dbReference>
<dbReference type="InterPro" id="IPR003594">
    <property type="entry name" value="HATPase_dom"/>
</dbReference>
<dbReference type="InterPro" id="IPR003661">
    <property type="entry name" value="HisK_dim/P_dom"/>
</dbReference>
<dbReference type="EC" id="2.7.13.3" evidence="2"/>
<dbReference type="Proteomes" id="UP000185783">
    <property type="component" value="Unassembled WGS sequence"/>
</dbReference>
<dbReference type="SMART" id="SM00448">
    <property type="entry name" value="REC"/>
    <property type="match status" value="1"/>
</dbReference>
<name>A0A1U7JLU0_9HYPH</name>
<feature type="domain" description="HPt" evidence="11">
    <location>
        <begin position="1025"/>
        <end position="1126"/>
    </location>
</feature>
<dbReference type="PRINTS" id="PR00344">
    <property type="entry name" value="BCTRLSENSOR"/>
</dbReference>
<dbReference type="Gene3D" id="1.10.287.130">
    <property type="match status" value="1"/>
</dbReference>
<feature type="domain" description="Histidine kinase" evidence="9">
    <location>
        <begin position="538"/>
        <end position="759"/>
    </location>
</feature>
<dbReference type="PANTHER" id="PTHR45339:SF5">
    <property type="entry name" value="HISTIDINE KINASE"/>
    <property type="match status" value="1"/>
</dbReference>
<dbReference type="Gene3D" id="3.30.450.20">
    <property type="entry name" value="PAS domain"/>
    <property type="match status" value="2"/>
</dbReference>
<evidence type="ECO:0000256" key="7">
    <source>
        <dbReference type="SAM" id="MobiDB-lite"/>
    </source>
</evidence>
<dbReference type="InterPro" id="IPR036641">
    <property type="entry name" value="HPT_dom_sf"/>
</dbReference>
<dbReference type="Pfam" id="PF12860">
    <property type="entry name" value="PAS_7"/>
    <property type="match status" value="2"/>
</dbReference>
<dbReference type="PROSITE" id="PS50110">
    <property type="entry name" value="RESPONSE_REGULATORY"/>
    <property type="match status" value="1"/>
</dbReference>
<keyword evidence="3 6" id="KW-0597">Phosphoprotein</keyword>
<dbReference type="PROSITE" id="PS50109">
    <property type="entry name" value="HIS_KIN"/>
    <property type="match status" value="1"/>
</dbReference>
<keyword evidence="4" id="KW-0902">Two-component regulatory system</keyword>
<dbReference type="Gene3D" id="3.30.565.10">
    <property type="entry name" value="Histidine kinase-like ATPase, C-terminal domain"/>
    <property type="match status" value="1"/>
</dbReference>
<dbReference type="InterPro" id="IPR036097">
    <property type="entry name" value="HisK_dim/P_sf"/>
</dbReference>
<dbReference type="FunFam" id="3.30.565.10:FF:000010">
    <property type="entry name" value="Sensor histidine kinase RcsC"/>
    <property type="match status" value="1"/>
</dbReference>
<dbReference type="EMBL" id="LVVZ01000004">
    <property type="protein sequence ID" value="OKL45716.1"/>
    <property type="molecule type" value="Genomic_DNA"/>
</dbReference>
<sequence length="1129" mass="127285">MIKHLSIRARLVSLTLLLLFVGLLTLTVITALRYERVEQRLNQVTTENAVWSAAQTELELSRFLTTLDGYMLGFESVGKADVLLRFDLLWSRMELFKSGTLKREIAEIEGHDDLVARLEQVLVDVEADLRLLDRTSLQAFERIRAAFDPFTNQLRDLTLDSLKWDIDQRLEIQDQMTSMLNQMGWFSGLAIVSLCSLLGFLFYYEIRTNRLLRQTLEAQETVVAARRRLSDAVENINEGFLLCDHDDNVVMWNSKMEQICPVSAQALKHGVPYIEVLRYGAVNNEFDLDGRPLDDWLDYRRVARKKMAATYEMKLTDGRWIRVSDRHTEDGGIVSIRSDITEMKRREGELEDARTKLSHQARELARMAEEADAARDVLDDAVNSLDESLVMFDATDRLQLFNRRFRDLYGDLAHRLRHGITYEEVIRLAVDAGIYPPPDDVEALIADRMKKRRAALMSKEVHFRHQEPTGDGRWIQISTQRTRAGGMVSVFTDITEAKRRTLEIQSANERLEVQATQLKALAEEAQAASKAKSEFLSMISHEIRTPMNAILGFASLLSDSELTTDQRRFIAEIQQSGHRLLGLISDTIDYSELDAGGMKLETNPFNLHRMARQSVRLAQDAVGSREVRVELKLDPELPKVYFGDLKRLTQVLTHLMSNATKFTQKGRIILSIEEVETHGPRHKLRFTVHDSGSGIPLDIQKTLFRPFERKRQDRDITQPGVGLGLVICKRLLDLMGGEIGFESTVGYGSSFWFEVTLEQSEGTELEEMALLENVNADLNNNEPALNSEPISLHVLVVEDTTASQLVIKTALEKRGHMVTTARDGQEALEAIERRDFDLILMDMQMPTMDGMTATRKIRALRGPQARIPIYALSAQVMDSDKKAAFSTGLNGYLTKPIIWEELDAVLRVTSRNVARAAEDHAFTQATPQDESDQLPPEILPPLTEEGKENAEPDVFALPNGDWHAELERLEAIVNGHLNMSSDEEGEAGVPMTGVAGSNDHDHKGEDASGVELDLQSLEDMVEAVGEDVFSGLLDTFFSNAEDLFEQFDSALHAQDWDQVRKTAHRFAGLLSQFGAHMAARQASTIEVEPNTDTINDLASDFLQCARKSVSELKKLPYVNRELTEAASST</sequence>
<dbReference type="SUPFAM" id="SSF47384">
    <property type="entry name" value="Homodimeric domain of signal transducing histidine kinase"/>
    <property type="match status" value="1"/>
</dbReference>
<dbReference type="InterPro" id="IPR011006">
    <property type="entry name" value="CheY-like_superfamily"/>
</dbReference>
<keyword evidence="8" id="KW-0472">Membrane</keyword>
<dbReference type="PROSITE" id="PS50894">
    <property type="entry name" value="HPT"/>
    <property type="match status" value="1"/>
</dbReference>
<dbReference type="InterPro" id="IPR008207">
    <property type="entry name" value="Sig_transdc_His_kin_Hpt_dom"/>
</dbReference>
<organism evidence="12 13">
    <name type="scientific">Pseudovibrio exalbescens</name>
    <dbReference type="NCBI Taxonomy" id="197461"/>
    <lineage>
        <taxon>Bacteria</taxon>
        <taxon>Pseudomonadati</taxon>
        <taxon>Pseudomonadota</taxon>
        <taxon>Alphaproteobacteria</taxon>
        <taxon>Hyphomicrobiales</taxon>
        <taxon>Stappiaceae</taxon>
        <taxon>Pseudovibrio</taxon>
    </lineage>
</organism>
<dbReference type="STRING" id="197461.A3843_01920"/>
<evidence type="ECO:0000256" key="8">
    <source>
        <dbReference type="SAM" id="Phobius"/>
    </source>
</evidence>
<dbReference type="Pfam" id="PF00072">
    <property type="entry name" value="Response_reg"/>
    <property type="match status" value="1"/>
</dbReference>
<dbReference type="InterPro" id="IPR004358">
    <property type="entry name" value="Sig_transdc_His_kin-like_C"/>
</dbReference>
<dbReference type="Pfam" id="PF02518">
    <property type="entry name" value="HATPase_c"/>
    <property type="match status" value="1"/>
</dbReference>
<dbReference type="SUPFAM" id="SSF55785">
    <property type="entry name" value="PYP-like sensor domain (PAS domain)"/>
    <property type="match status" value="2"/>
</dbReference>
<dbReference type="CDD" id="cd00130">
    <property type="entry name" value="PAS"/>
    <property type="match status" value="1"/>
</dbReference>
<dbReference type="InterPro" id="IPR035965">
    <property type="entry name" value="PAS-like_dom_sf"/>
</dbReference>
<dbReference type="InterPro" id="IPR036890">
    <property type="entry name" value="HATPase_C_sf"/>
</dbReference>
<evidence type="ECO:0000259" key="11">
    <source>
        <dbReference type="PROSITE" id="PS50894"/>
    </source>
</evidence>
<protein>
    <recommendedName>
        <fullName evidence="2">histidine kinase</fullName>
        <ecNumber evidence="2">2.7.13.3</ecNumber>
    </recommendedName>
</protein>
<evidence type="ECO:0000256" key="3">
    <source>
        <dbReference type="ARBA" id="ARBA00022553"/>
    </source>
</evidence>
<dbReference type="GO" id="GO:0000155">
    <property type="term" value="F:phosphorelay sensor kinase activity"/>
    <property type="evidence" value="ECO:0007669"/>
    <property type="project" value="InterPro"/>
</dbReference>
<reference evidence="12 13" key="1">
    <citation type="submission" date="2016-03" db="EMBL/GenBank/DDBJ databases">
        <title>Genome sequence of Nesiotobacter sp. nov., a moderately halophilic alphaproteobacterium isolated from the Yellow Sea, China.</title>
        <authorList>
            <person name="Zhang G."/>
            <person name="Zhang R."/>
        </authorList>
    </citation>
    <scope>NUCLEOTIDE SEQUENCE [LARGE SCALE GENOMIC DNA]</scope>
    <source>
        <strain evidence="12 13">WB1-6</strain>
    </source>
</reference>
<gene>
    <name evidence="12" type="ORF">A3843_01920</name>
</gene>
<evidence type="ECO:0000313" key="13">
    <source>
        <dbReference type="Proteomes" id="UP000185783"/>
    </source>
</evidence>
<dbReference type="Pfam" id="PF00512">
    <property type="entry name" value="HisKA"/>
    <property type="match status" value="1"/>
</dbReference>
<accession>A0A1U7JLU0</accession>
<feature type="compositionally biased region" description="Low complexity" evidence="7">
    <location>
        <begin position="934"/>
        <end position="943"/>
    </location>
</feature>
<dbReference type="InterPro" id="IPR000014">
    <property type="entry name" value="PAS"/>
</dbReference>
<dbReference type="CDD" id="cd00082">
    <property type="entry name" value="HisKA"/>
    <property type="match status" value="1"/>
</dbReference>
<dbReference type="InterPro" id="IPR005467">
    <property type="entry name" value="His_kinase_dom"/>
</dbReference>
<dbReference type="Gene3D" id="3.40.50.2300">
    <property type="match status" value="1"/>
</dbReference>
<dbReference type="CDD" id="cd17546">
    <property type="entry name" value="REC_hyHK_CKI1_RcsC-like"/>
    <property type="match status" value="1"/>
</dbReference>
<evidence type="ECO:0000259" key="9">
    <source>
        <dbReference type="PROSITE" id="PS50109"/>
    </source>
</evidence>
<evidence type="ECO:0000256" key="2">
    <source>
        <dbReference type="ARBA" id="ARBA00012438"/>
    </source>
</evidence>
<dbReference type="SMART" id="SM00388">
    <property type="entry name" value="HisKA"/>
    <property type="match status" value="1"/>
</dbReference>
<dbReference type="GO" id="GO:0005524">
    <property type="term" value="F:ATP binding"/>
    <property type="evidence" value="ECO:0007669"/>
    <property type="project" value="UniProtKB-KW"/>
</dbReference>
<keyword evidence="8" id="KW-0812">Transmembrane</keyword>
<dbReference type="SUPFAM" id="SSF47226">
    <property type="entry name" value="Histidine-containing phosphotransfer domain, HPT domain"/>
    <property type="match status" value="1"/>
</dbReference>
<feature type="region of interest" description="Disordered" evidence="7">
    <location>
        <begin position="922"/>
        <end position="945"/>
    </location>
</feature>
<dbReference type="SUPFAM" id="SSF55874">
    <property type="entry name" value="ATPase domain of HSP90 chaperone/DNA topoisomerase II/histidine kinase"/>
    <property type="match status" value="1"/>
</dbReference>
<evidence type="ECO:0000256" key="5">
    <source>
        <dbReference type="PROSITE-ProRule" id="PRU00110"/>
    </source>
</evidence>
<evidence type="ECO:0000313" key="12">
    <source>
        <dbReference type="EMBL" id="OKL45716.1"/>
    </source>
</evidence>
<feature type="transmembrane region" description="Helical" evidence="8">
    <location>
        <begin position="183"/>
        <end position="204"/>
    </location>
</feature>
<dbReference type="InterPro" id="IPR001789">
    <property type="entry name" value="Sig_transdc_resp-reg_receiver"/>
</dbReference>
<evidence type="ECO:0000259" key="10">
    <source>
        <dbReference type="PROSITE" id="PS50110"/>
    </source>
</evidence>
<comment type="caution">
    <text evidence="12">The sequence shown here is derived from an EMBL/GenBank/DDBJ whole genome shotgun (WGS) entry which is preliminary data.</text>
</comment>
<dbReference type="PANTHER" id="PTHR45339">
    <property type="entry name" value="HYBRID SIGNAL TRANSDUCTION HISTIDINE KINASE J"/>
    <property type="match status" value="1"/>
</dbReference>
<dbReference type="GO" id="GO:0005886">
    <property type="term" value="C:plasma membrane"/>
    <property type="evidence" value="ECO:0007669"/>
    <property type="project" value="UniProtKB-SubCell"/>
</dbReference>
<dbReference type="CDD" id="cd16922">
    <property type="entry name" value="HATPase_EvgS-ArcB-TorS-like"/>
    <property type="match status" value="1"/>
</dbReference>
<evidence type="ECO:0000256" key="6">
    <source>
        <dbReference type="PROSITE-ProRule" id="PRU00169"/>
    </source>
</evidence>
<evidence type="ECO:0000256" key="4">
    <source>
        <dbReference type="ARBA" id="ARBA00023012"/>
    </source>
</evidence>